<keyword evidence="2" id="KW-1185">Reference proteome</keyword>
<dbReference type="AlphaFoldDB" id="A0A3M7P1Q1"/>
<evidence type="ECO:0000313" key="2">
    <source>
        <dbReference type="Proteomes" id="UP000276133"/>
    </source>
</evidence>
<sequence>MVTQKIGIKFHRPRSDGIIGGIIQKLPTTDHFLQYVKKYHQKVKFIKFTTKWSVVEFFWIIPPILPSDSSPCFSIIEIPEFKSIIKVQQSMLHFAAEEFLFNLYMNFTIPILR</sequence>
<protein>
    <submittedName>
        <fullName evidence="1">Uncharacterized protein</fullName>
    </submittedName>
</protein>
<comment type="caution">
    <text evidence="1">The sequence shown here is derived from an EMBL/GenBank/DDBJ whole genome shotgun (WGS) entry which is preliminary data.</text>
</comment>
<gene>
    <name evidence="1" type="ORF">BpHYR1_019605</name>
</gene>
<name>A0A3M7P1Q1_BRAPC</name>
<dbReference type="Proteomes" id="UP000276133">
    <property type="component" value="Unassembled WGS sequence"/>
</dbReference>
<dbReference type="EMBL" id="REGN01014119">
    <property type="protein sequence ID" value="RMZ93032.1"/>
    <property type="molecule type" value="Genomic_DNA"/>
</dbReference>
<organism evidence="1 2">
    <name type="scientific">Brachionus plicatilis</name>
    <name type="common">Marine rotifer</name>
    <name type="synonym">Brachionus muelleri</name>
    <dbReference type="NCBI Taxonomy" id="10195"/>
    <lineage>
        <taxon>Eukaryota</taxon>
        <taxon>Metazoa</taxon>
        <taxon>Spiralia</taxon>
        <taxon>Gnathifera</taxon>
        <taxon>Rotifera</taxon>
        <taxon>Eurotatoria</taxon>
        <taxon>Monogononta</taxon>
        <taxon>Pseudotrocha</taxon>
        <taxon>Ploima</taxon>
        <taxon>Brachionidae</taxon>
        <taxon>Brachionus</taxon>
    </lineage>
</organism>
<reference evidence="1 2" key="1">
    <citation type="journal article" date="2018" name="Sci. Rep.">
        <title>Genomic signatures of local adaptation to the degree of environmental predictability in rotifers.</title>
        <authorList>
            <person name="Franch-Gras L."/>
            <person name="Hahn C."/>
            <person name="Garcia-Roger E.M."/>
            <person name="Carmona M.J."/>
            <person name="Serra M."/>
            <person name="Gomez A."/>
        </authorList>
    </citation>
    <scope>NUCLEOTIDE SEQUENCE [LARGE SCALE GENOMIC DNA]</scope>
    <source>
        <strain evidence="1">HYR1</strain>
    </source>
</reference>
<evidence type="ECO:0000313" key="1">
    <source>
        <dbReference type="EMBL" id="RMZ93032.1"/>
    </source>
</evidence>
<proteinExistence type="predicted"/>
<accession>A0A3M7P1Q1</accession>